<proteinExistence type="predicted"/>
<dbReference type="EMBL" id="CAJVPQ010006053">
    <property type="protein sequence ID" value="CAG8679944.1"/>
    <property type="molecule type" value="Genomic_DNA"/>
</dbReference>
<organism evidence="1 2">
    <name type="scientific">Funneliformis caledonium</name>
    <dbReference type="NCBI Taxonomy" id="1117310"/>
    <lineage>
        <taxon>Eukaryota</taxon>
        <taxon>Fungi</taxon>
        <taxon>Fungi incertae sedis</taxon>
        <taxon>Mucoromycota</taxon>
        <taxon>Glomeromycotina</taxon>
        <taxon>Glomeromycetes</taxon>
        <taxon>Glomerales</taxon>
        <taxon>Glomeraceae</taxon>
        <taxon>Funneliformis</taxon>
    </lineage>
</organism>
<dbReference type="AlphaFoldDB" id="A0A9N9EPF0"/>
<gene>
    <name evidence="1" type="ORF">FCALED_LOCUS12448</name>
</gene>
<accession>A0A9N9EPF0</accession>
<evidence type="ECO:0000313" key="2">
    <source>
        <dbReference type="Proteomes" id="UP000789570"/>
    </source>
</evidence>
<evidence type="ECO:0000313" key="1">
    <source>
        <dbReference type="EMBL" id="CAG8679944.1"/>
    </source>
</evidence>
<name>A0A9N9EPF0_9GLOM</name>
<protein>
    <submittedName>
        <fullName evidence="1">17445_t:CDS:1</fullName>
    </submittedName>
</protein>
<sequence>MTRKVLQLLFADFAGNLLKILNFAGLWLKSKSYINIRNMRDQVKTDFESDEKRPPIQ</sequence>
<keyword evidence="2" id="KW-1185">Reference proteome</keyword>
<comment type="caution">
    <text evidence="1">The sequence shown here is derived from an EMBL/GenBank/DDBJ whole genome shotgun (WGS) entry which is preliminary data.</text>
</comment>
<reference evidence="1" key="1">
    <citation type="submission" date="2021-06" db="EMBL/GenBank/DDBJ databases">
        <authorList>
            <person name="Kallberg Y."/>
            <person name="Tangrot J."/>
            <person name="Rosling A."/>
        </authorList>
    </citation>
    <scope>NUCLEOTIDE SEQUENCE</scope>
    <source>
        <strain evidence="1">UK204</strain>
    </source>
</reference>
<dbReference type="Proteomes" id="UP000789570">
    <property type="component" value="Unassembled WGS sequence"/>
</dbReference>